<accession>A0AA44BE81</accession>
<dbReference type="GO" id="GO:0016740">
    <property type="term" value="F:transferase activity"/>
    <property type="evidence" value="ECO:0007669"/>
    <property type="project" value="UniProtKB-ARBA"/>
</dbReference>
<dbReference type="PANTHER" id="PTHR22594:SF34">
    <property type="entry name" value="ASPARAGINE--TRNA LIGASE, MITOCHONDRIAL-RELATED"/>
    <property type="match status" value="1"/>
</dbReference>
<evidence type="ECO:0000256" key="6">
    <source>
        <dbReference type="ARBA" id="ARBA00023146"/>
    </source>
</evidence>
<keyword evidence="2 7" id="KW-0436">Ligase</keyword>
<dbReference type="Proteomes" id="UP000449710">
    <property type="component" value="Unassembled WGS sequence"/>
</dbReference>
<comment type="caution">
    <text evidence="9">The sequence shown here is derived from an EMBL/GenBank/DDBJ whole genome shotgun (WGS) entry which is preliminary data.</text>
</comment>
<comment type="subunit">
    <text evidence="7">Homodimer.</text>
</comment>
<name>A0AA44BE81_9CLOT</name>
<keyword evidence="3 7" id="KW-0547">Nucleotide-binding</keyword>
<dbReference type="GO" id="GO:0140096">
    <property type="term" value="F:catalytic activity, acting on a protein"/>
    <property type="evidence" value="ECO:0007669"/>
    <property type="project" value="UniProtKB-ARBA"/>
</dbReference>
<dbReference type="PANTHER" id="PTHR22594">
    <property type="entry name" value="ASPARTYL/LYSYL-TRNA SYNTHETASE"/>
    <property type="match status" value="1"/>
</dbReference>
<evidence type="ECO:0000256" key="7">
    <source>
        <dbReference type="HAMAP-Rule" id="MF_00534"/>
    </source>
</evidence>
<dbReference type="SUPFAM" id="SSF50249">
    <property type="entry name" value="Nucleic acid-binding proteins"/>
    <property type="match status" value="1"/>
</dbReference>
<dbReference type="InterPro" id="IPR004365">
    <property type="entry name" value="NA-bd_OB_tRNA"/>
</dbReference>
<organism evidence="9 10">
    <name type="scientific">Isachenkonia alkalipeptolytica</name>
    <dbReference type="NCBI Taxonomy" id="2565777"/>
    <lineage>
        <taxon>Bacteria</taxon>
        <taxon>Bacillati</taxon>
        <taxon>Bacillota</taxon>
        <taxon>Clostridia</taxon>
        <taxon>Eubacteriales</taxon>
        <taxon>Clostridiaceae</taxon>
        <taxon>Isachenkonia</taxon>
    </lineage>
</organism>
<gene>
    <name evidence="7 9" type="primary">asnS</name>
    <name evidence="9" type="ORF">ISALK_09510</name>
</gene>
<keyword evidence="7" id="KW-0963">Cytoplasm</keyword>
<comment type="similarity">
    <text evidence="1 7">Belongs to the class-II aminoacyl-tRNA synthetase family.</text>
</comment>
<dbReference type="AlphaFoldDB" id="A0AA44BE81"/>
<dbReference type="Gene3D" id="3.30.930.10">
    <property type="entry name" value="Bira Bifunctional Protein, Domain 2"/>
    <property type="match status" value="1"/>
</dbReference>
<dbReference type="RefSeq" id="WP_160721662.1">
    <property type="nucleotide sequence ID" value="NZ_SUMG01000011.1"/>
</dbReference>
<dbReference type="PRINTS" id="PR01042">
    <property type="entry name" value="TRNASYNTHASP"/>
</dbReference>
<dbReference type="InterPro" id="IPR045864">
    <property type="entry name" value="aa-tRNA-synth_II/BPL/LPL"/>
</dbReference>
<protein>
    <recommendedName>
        <fullName evidence="7">Asparagine--tRNA ligase</fullName>
        <ecNumber evidence="7">6.1.1.22</ecNumber>
    </recommendedName>
    <alternativeName>
        <fullName evidence="7">Asparaginyl-tRNA synthetase</fullName>
        <shortName evidence="7">AsnRS</shortName>
    </alternativeName>
</protein>
<dbReference type="InterPro" id="IPR004522">
    <property type="entry name" value="Asn-tRNA-ligase"/>
</dbReference>
<dbReference type="Pfam" id="PF00152">
    <property type="entry name" value="tRNA-synt_2"/>
    <property type="match status" value="1"/>
</dbReference>
<dbReference type="InterPro" id="IPR006195">
    <property type="entry name" value="aa-tRNA-synth_II"/>
</dbReference>
<evidence type="ECO:0000256" key="2">
    <source>
        <dbReference type="ARBA" id="ARBA00022598"/>
    </source>
</evidence>
<keyword evidence="6 7" id="KW-0030">Aminoacyl-tRNA synthetase</keyword>
<dbReference type="InterPro" id="IPR012340">
    <property type="entry name" value="NA-bd_OB-fold"/>
</dbReference>
<evidence type="ECO:0000313" key="10">
    <source>
        <dbReference type="Proteomes" id="UP000449710"/>
    </source>
</evidence>
<dbReference type="GO" id="GO:0003676">
    <property type="term" value="F:nucleic acid binding"/>
    <property type="evidence" value="ECO:0007669"/>
    <property type="project" value="InterPro"/>
</dbReference>
<keyword evidence="4 7" id="KW-0067">ATP-binding</keyword>
<evidence type="ECO:0000256" key="1">
    <source>
        <dbReference type="ARBA" id="ARBA00008226"/>
    </source>
</evidence>
<dbReference type="GO" id="GO:0004816">
    <property type="term" value="F:asparagine-tRNA ligase activity"/>
    <property type="evidence" value="ECO:0007669"/>
    <property type="project" value="UniProtKB-UniRule"/>
</dbReference>
<dbReference type="GO" id="GO:0005737">
    <property type="term" value="C:cytoplasm"/>
    <property type="evidence" value="ECO:0007669"/>
    <property type="project" value="UniProtKB-SubCell"/>
</dbReference>
<dbReference type="NCBIfam" id="NF003037">
    <property type="entry name" value="PRK03932.1"/>
    <property type="match status" value="1"/>
</dbReference>
<reference evidence="9 10" key="1">
    <citation type="submission" date="2019-04" db="EMBL/GenBank/DDBJ databases">
        <title>Isachenkonia alkalipeptolytica gen. nov. sp. nov. a new anaerobic, alkiliphilic organothrophic bacterium capable to reduce synthesized ferrihydrite isolated from a soda lake.</title>
        <authorList>
            <person name="Toshchakov S.V."/>
            <person name="Zavarzina D.G."/>
            <person name="Zhilina T.N."/>
            <person name="Kostrikina N.A."/>
            <person name="Kublanov I.V."/>
        </authorList>
    </citation>
    <scope>NUCLEOTIDE SEQUENCE [LARGE SCALE GENOMIC DNA]</scope>
    <source>
        <strain evidence="9 10">Z-1701</strain>
    </source>
</reference>
<dbReference type="CDD" id="cd04323">
    <property type="entry name" value="AsnRS_cyto_like_N"/>
    <property type="match status" value="1"/>
</dbReference>
<evidence type="ECO:0000259" key="8">
    <source>
        <dbReference type="PROSITE" id="PS50862"/>
    </source>
</evidence>
<evidence type="ECO:0000256" key="5">
    <source>
        <dbReference type="ARBA" id="ARBA00022917"/>
    </source>
</evidence>
<keyword evidence="10" id="KW-1185">Reference proteome</keyword>
<dbReference type="GO" id="GO:0006421">
    <property type="term" value="P:asparaginyl-tRNA aminoacylation"/>
    <property type="evidence" value="ECO:0007669"/>
    <property type="project" value="UniProtKB-UniRule"/>
</dbReference>
<dbReference type="NCBIfam" id="TIGR00457">
    <property type="entry name" value="asnS"/>
    <property type="match status" value="1"/>
</dbReference>
<dbReference type="Pfam" id="PF01336">
    <property type="entry name" value="tRNA_anti-codon"/>
    <property type="match status" value="1"/>
</dbReference>
<dbReference type="NCBIfam" id="NF003483">
    <property type="entry name" value="PRK05159.1"/>
    <property type="match status" value="1"/>
</dbReference>
<comment type="subcellular location">
    <subcellularLocation>
        <location evidence="7">Cytoplasm</location>
    </subcellularLocation>
</comment>
<feature type="domain" description="Aminoacyl-transfer RNA synthetases class-II family profile" evidence="8">
    <location>
        <begin position="133"/>
        <end position="432"/>
    </location>
</feature>
<dbReference type="EC" id="6.1.1.22" evidence="7"/>
<dbReference type="GO" id="GO:0005524">
    <property type="term" value="F:ATP binding"/>
    <property type="evidence" value="ECO:0007669"/>
    <property type="project" value="UniProtKB-UniRule"/>
</dbReference>
<sequence length="432" mass="50100">MYKDITIAKVQDFEGDKIRIKGWLYNKRSSGKIQFLQVRDGSGFIQGVMMKKHVSEEVFELCKTISQESSIEVLGTLQKDDRSTLGFEIFVDEVKVIHLADDDYPISLKEHGTDFLMENRHLWMRTPKQNAILRIRDEVNFTIREFFRKEGFILTEPPIITPASCEGTTDLFEIDYFGEKVYLSQTGQLYAEATAMAFNKVYTFGPTFRAEKSKTRKHMNEFWMVEPEMAFADFEDNMKVQENFVEYVIQKVIKTMKRELQVLERDTGALERVKAPFPRITYTDAIEMLQKAGYEINWGDDFGAPHETYIAEQYDKPVFITHFPAEMKAFYMQPDPKDPKVILGSDLIAPEGYGEIIGGSERIHDKELLLEKMKQEGLPTEVYQWYVDLRKYGSVPHSGFGLGLERTVSWICGIDHIRQSIPFARTLNRVYP</sequence>
<dbReference type="InterPro" id="IPR002312">
    <property type="entry name" value="Asp/Asn-tRNA-synth_IIb"/>
</dbReference>
<evidence type="ECO:0000256" key="4">
    <source>
        <dbReference type="ARBA" id="ARBA00022840"/>
    </source>
</evidence>
<dbReference type="EMBL" id="SUMG01000011">
    <property type="protein sequence ID" value="NBG88737.1"/>
    <property type="molecule type" value="Genomic_DNA"/>
</dbReference>
<proteinExistence type="inferred from homology"/>
<evidence type="ECO:0000313" key="9">
    <source>
        <dbReference type="EMBL" id="NBG88737.1"/>
    </source>
</evidence>
<dbReference type="SUPFAM" id="SSF55681">
    <property type="entry name" value="Class II aaRS and biotin synthetases"/>
    <property type="match status" value="1"/>
</dbReference>
<dbReference type="Gene3D" id="2.40.50.140">
    <property type="entry name" value="Nucleic acid-binding proteins"/>
    <property type="match status" value="1"/>
</dbReference>
<comment type="catalytic activity">
    <reaction evidence="7">
        <text>tRNA(Asn) + L-asparagine + ATP = L-asparaginyl-tRNA(Asn) + AMP + diphosphate + H(+)</text>
        <dbReference type="Rhea" id="RHEA:11180"/>
        <dbReference type="Rhea" id="RHEA-COMP:9659"/>
        <dbReference type="Rhea" id="RHEA-COMP:9674"/>
        <dbReference type="ChEBI" id="CHEBI:15378"/>
        <dbReference type="ChEBI" id="CHEBI:30616"/>
        <dbReference type="ChEBI" id="CHEBI:33019"/>
        <dbReference type="ChEBI" id="CHEBI:58048"/>
        <dbReference type="ChEBI" id="CHEBI:78442"/>
        <dbReference type="ChEBI" id="CHEBI:78515"/>
        <dbReference type="ChEBI" id="CHEBI:456215"/>
        <dbReference type="EC" id="6.1.1.22"/>
    </reaction>
</comment>
<evidence type="ECO:0000256" key="3">
    <source>
        <dbReference type="ARBA" id="ARBA00022741"/>
    </source>
</evidence>
<dbReference type="HAMAP" id="MF_00534">
    <property type="entry name" value="Asn_tRNA_synth"/>
    <property type="match status" value="1"/>
</dbReference>
<dbReference type="InterPro" id="IPR004364">
    <property type="entry name" value="Aa-tRNA-synt_II"/>
</dbReference>
<dbReference type="PROSITE" id="PS50862">
    <property type="entry name" value="AA_TRNA_LIGASE_II"/>
    <property type="match status" value="1"/>
</dbReference>
<dbReference type="CDD" id="cd00776">
    <property type="entry name" value="AsxRS_core"/>
    <property type="match status" value="1"/>
</dbReference>
<keyword evidence="5 7" id="KW-0648">Protein biosynthesis</keyword>